<evidence type="ECO:0000313" key="14">
    <source>
        <dbReference type="Proteomes" id="UP000250136"/>
    </source>
</evidence>
<evidence type="ECO:0000256" key="7">
    <source>
        <dbReference type="RuleBase" id="RU363032"/>
    </source>
</evidence>
<organism evidence="10 12">
    <name type="scientific">Thermococcus thioreducens</name>
    <dbReference type="NCBI Taxonomy" id="277988"/>
    <lineage>
        <taxon>Archaea</taxon>
        <taxon>Methanobacteriati</taxon>
        <taxon>Methanobacteriota</taxon>
        <taxon>Thermococci</taxon>
        <taxon>Thermococcales</taxon>
        <taxon>Thermococcaceae</taxon>
        <taxon>Thermococcus</taxon>
    </lineage>
</organism>
<protein>
    <submittedName>
        <fullName evidence="11">Multiple sugar transport system permease protein</fullName>
    </submittedName>
    <submittedName>
        <fullName evidence="10">Sugar ABC transporter permease</fullName>
    </submittedName>
</protein>
<feature type="domain" description="ABC transmembrane type-1" evidence="8">
    <location>
        <begin position="72"/>
        <end position="264"/>
    </location>
</feature>
<dbReference type="EMBL" id="FOIW01000001">
    <property type="protein sequence ID" value="SEV82115.1"/>
    <property type="molecule type" value="Genomic_DNA"/>
</dbReference>
<dbReference type="PANTHER" id="PTHR32243">
    <property type="entry name" value="MALTOSE TRANSPORT SYSTEM PERMEASE-RELATED"/>
    <property type="match status" value="1"/>
</dbReference>
<name>A0A0Q2S667_9EURY</name>
<evidence type="ECO:0000313" key="11">
    <source>
        <dbReference type="EMBL" id="SEV82115.1"/>
    </source>
</evidence>
<accession>A0A0Q2S667</accession>
<sequence>MNDETRYLLKRIATYAVVFTIVLWILLPLVIAFLYGFTTAEDYYNPTKIIPTNFTTKYIETILFTLGAWNGIKNSIIVALMTIGISFLLGIPAGYAMARFIFPGKDTIKLSIVGIRMFPVIVMAIPLVVLYINLRLIDTLLGVALAHTAMALPFVILITSSIFAGVSKELEEAALVFGLTRFGSFRKITLPLALPGLAAAAMFTFVMSWNEVFMASILTLNNRTLPALILSIVAGAGGGAAPDYYKFAAAFIMTLPAMVFVFFTRKYLVTMWGITLK</sequence>
<dbReference type="Proteomes" id="UP000250136">
    <property type="component" value="Chromosome"/>
</dbReference>
<keyword evidence="3" id="KW-1003">Cell membrane</keyword>
<reference evidence="11 13" key="3">
    <citation type="submission" date="2016-10" db="EMBL/GenBank/DDBJ databases">
        <authorList>
            <person name="de Groot N.N."/>
        </authorList>
    </citation>
    <scope>NUCLEOTIDE SEQUENCE [LARGE SCALE GENOMIC DNA]</scope>
    <source>
        <strain evidence="11 13">OGL-20</strain>
    </source>
</reference>
<dbReference type="GO" id="GO:0055085">
    <property type="term" value="P:transmembrane transport"/>
    <property type="evidence" value="ECO:0007669"/>
    <property type="project" value="InterPro"/>
</dbReference>
<evidence type="ECO:0000256" key="5">
    <source>
        <dbReference type="ARBA" id="ARBA00022989"/>
    </source>
</evidence>
<dbReference type="PROSITE" id="PS50928">
    <property type="entry name" value="ABC_TM1"/>
    <property type="match status" value="1"/>
</dbReference>
<evidence type="ECO:0000313" key="9">
    <source>
        <dbReference type="EMBL" id="ASJ13030.1"/>
    </source>
</evidence>
<reference evidence="9 14" key="2">
    <citation type="submission" date="2016-04" db="EMBL/GenBank/DDBJ databases">
        <title>Complete genome sequence of Thermococcus thioreducens type strain OGL-20P.</title>
        <authorList>
            <person name="Oger P.M."/>
        </authorList>
    </citation>
    <scope>NUCLEOTIDE SEQUENCE [LARGE SCALE GENOMIC DNA]</scope>
    <source>
        <strain evidence="9 14">OGL-20P</strain>
    </source>
</reference>
<evidence type="ECO:0000259" key="8">
    <source>
        <dbReference type="PROSITE" id="PS50928"/>
    </source>
</evidence>
<keyword evidence="4 7" id="KW-0812">Transmembrane</keyword>
<dbReference type="EMBL" id="LIXN01000004">
    <property type="protein sequence ID" value="KQH82923.1"/>
    <property type="molecule type" value="Genomic_DNA"/>
</dbReference>
<keyword evidence="6 7" id="KW-0472">Membrane</keyword>
<dbReference type="GeneID" id="33334578"/>
<dbReference type="PATRIC" id="fig|277988.4.peg.685"/>
<dbReference type="Gene3D" id="1.10.3720.10">
    <property type="entry name" value="MetI-like"/>
    <property type="match status" value="1"/>
</dbReference>
<dbReference type="Pfam" id="PF00528">
    <property type="entry name" value="BPD_transp_1"/>
    <property type="match status" value="1"/>
</dbReference>
<evidence type="ECO:0000256" key="1">
    <source>
        <dbReference type="ARBA" id="ARBA00004651"/>
    </source>
</evidence>
<evidence type="ECO:0000256" key="6">
    <source>
        <dbReference type="ARBA" id="ARBA00023136"/>
    </source>
</evidence>
<keyword evidence="2 7" id="KW-0813">Transport</keyword>
<evidence type="ECO:0000313" key="13">
    <source>
        <dbReference type="Proteomes" id="UP000182125"/>
    </source>
</evidence>
<feature type="transmembrane region" description="Helical" evidence="7">
    <location>
        <begin position="12"/>
        <end position="37"/>
    </location>
</feature>
<dbReference type="AlphaFoldDB" id="A0A0Q2S667"/>
<keyword evidence="11" id="KW-0762">Sugar transport</keyword>
<gene>
    <name evidence="9" type="ORF">A3L14_09090</name>
    <name evidence="10" type="ORF">AMR53_03215</name>
    <name evidence="11" type="ORF">SAMN05216170_0121</name>
</gene>
<feature type="transmembrane region" description="Helical" evidence="7">
    <location>
        <begin position="244"/>
        <end position="263"/>
    </location>
</feature>
<dbReference type="OrthoDB" id="11163at2157"/>
<feature type="transmembrane region" description="Helical" evidence="7">
    <location>
        <begin position="76"/>
        <end position="98"/>
    </location>
</feature>
<proteinExistence type="inferred from homology"/>
<dbReference type="Proteomes" id="UP000182125">
    <property type="component" value="Unassembled WGS sequence"/>
</dbReference>
<dbReference type="STRING" id="277988.SAMN05216170_0121"/>
<reference evidence="10 12" key="1">
    <citation type="submission" date="2015-08" db="EMBL/GenBank/DDBJ databases">
        <title>Thermococcus thioreducens DSM 14981 genome sequencing.</title>
        <authorList>
            <person name="Hong S.-J."/>
            <person name="Kim M.-C."/>
            <person name="Shin J.-H."/>
        </authorList>
    </citation>
    <scope>NUCLEOTIDE SEQUENCE [LARGE SCALE GENOMIC DNA]</scope>
    <source>
        <strain evidence="10 12">DSM 14981</strain>
    </source>
</reference>
<dbReference type="KEGG" id="ttd:A3L14_09090"/>
<feature type="transmembrane region" description="Helical" evidence="7">
    <location>
        <begin position="188"/>
        <end position="209"/>
    </location>
</feature>
<evidence type="ECO:0000313" key="10">
    <source>
        <dbReference type="EMBL" id="KQH82923.1"/>
    </source>
</evidence>
<comment type="similarity">
    <text evidence="7">Belongs to the binding-protein-dependent transport system permease family.</text>
</comment>
<evidence type="ECO:0000256" key="4">
    <source>
        <dbReference type="ARBA" id="ARBA00022692"/>
    </source>
</evidence>
<dbReference type="RefSeq" id="WP_055428896.1">
    <property type="nucleotide sequence ID" value="NZ_CP015105.1"/>
</dbReference>
<dbReference type="PANTHER" id="PTHR32243:SF18">
    <property type="entry name" value="INNER MEMBRANE ABC TRANSPORTER PERMEASE PROTEIN YCJP"/>
    <property type="match status" value="1"/>
</dbReference>
<dbReference type="InterPro" id="IPR050901">
    <property type="entry name" value="BP-dep_ABC_trans_perm"/>
</dbReference>
<evidence type="ECO:0000256" key="3">
    <source>
        <dbReference type="ARBA" id="ARBA00022475"/>
    </source>
</evidence>
<keyword evidence="5 7" id="KW-1133">Transmembrane helix</keyword>
<dbReference type="SUPFAM" id="SSF161098">
    <property type="entry name" value="MetI-like"/>
    <property type="match status" value="1"/>
</dbReference>
<dbReference type="Proteomes" id="UP000051862">
    <property type="component" value="Unassembled WGS sequence"/>
</dbReference>
<comment type="subcellular location">
    <subcellularLocation>
        <location evidence="1 7">Cell membrane</location>
        <topology evidence="1 7">Multi-pass membrane protein</topology>
    </subcellularLocation>
</comment>
<feature type="transmembrane region" description="Helical" evidence="7">
    <location>
        <begin position="144"/>
        <end position="167"/>
    </location>
</feature>
<dbReference type="InterPro" id="IPR000515">
    <property type="entry name" value="MetI-like"/>
</dbReference>
<evidence type="ECO:0000313" key="12">
    <source>
        <dbReference type="Proteomes" id="UP000051862"/>
    </source>
</evidence>
<feature type="transmembrane region" description="Helical" evidence="7">
    <location>
        <begin position="110"/>
        <end position="132"/>
    </location>
</feature>
<dbReference type="CDD" id="cd06261">
    <property type="entry name" value="TM_PBP2"/>
    <property type="match status" value="1"/>
</dbReference>
<keyword evidence="14" id="KW-1185">Reference proteome</keyword>
<dbReference type="EMBL" id="CP015105">
    <property type="protein sequence ID" value="ASJ13030.1"/>
    <property type="molecule type" value="Genomic_DNA"/>
</dbReference>
<dbReference type="InterPro" id="IPR035906">
    <property type="entry name" value="MetI-like_sf"/>
</dbReference>
<dbReference type="GO" id="GO:0005886">
    <property type="term" value="C:plasma membrane"/>
    <property type="evidence" value="ECO:0007669"/>
    <property type="project" value="UniProtKB-SubCell"/>
</dbReference>
<evidence type="ECO:0000256" key="2">
    <source>
        <dbReference type="ARBA" id="ARBA00022448"/>
    </source>
</evidence>